<evidence type="ECO:0000313" key="3">
    <source>
        <dbReference type="Proteomes" id="UP000321827"/>
    </source>
</evidence>
<dbReference type="Gene3D" id="1.25.40.10">
    <property type="entry name" value="Tetratricopeptide repeat domain"/>
    <property type="match status" value="3"/>
</dbReference>
<reference evidence="2 3" key="1">
    <citation type="submission" date="2019-07" db="EMBL/GenBank/DDBJ databases">
        <title>Whole genome shotgun sequence of Oceanithermus desulfurans NBRC 100063.</title>
        <authorList>
            <person name="Hosoyama A."/>
            <person name="Uohara A."/>
            <person name="Ohji S."/>
            <person name="Ichikawa N."/>
        </authorList>
    </citation>
    <scope>NUCLEOTIDE SEQUENCE [LARGE SCALE GENOMIC DNA]</scope>
    <source>
        <strain evidence="2 3">NBRC 100063</strain>
    </source>
</reference>
<dbReference type="Pfam" id="PF03704">
    <property type="entry name" value="BTAD"/>
    <property type="match status" value="1"/>
</dbReference>
<dbReference type="InterPro" id="IPR005158">
    <property type="entry name" value="BTAD"/>
</dbReference>
<dbReference type="RefSeq" id="WP_147146592.1">
    <property type="nucleotide sequence ID" value="NZ_BJXN01000006.1"/>
</dbReference>
<dbReference type="InterPro" id="IPR041664">
    <property type="entry name" value="AAA_16"/>
</dbReference>
<evidence type="ECO:0000259" key="1">
    <source>
        <dbReference type="SMART" id="SM01043"/>
    </source>
</evidence>
<dbReference type="InterPro" id="IPR027417">
    <property type="entry name" value="P-loop_NTPase"/>
</dbReference>
<dbReference type="SMART" id="SM00028">
    <property type="entry name" value="TPR"/>
    <property type="match status" value="7"/>
</dbReference>
<name>A0A511RIZ3_9DEIN</name>
<organism evidence="2 3">
    <name type="scientific">Oceanithermus desulfurans NBRC 100063</name>
    <dbReference type="NCBI Taxonomy" id="1227550"/>
    <lineage>
        <taxon>Bacteria</taxon>
        <taxon>Thermotogati</taxon>
        <taxon>Deinococcota</taxon>
        <taxon>Deinococci</taxon>
        <taxon>Thermales</taxon>
        <taxon>Thermaceae</taxon>
        <taxon>Oceanithermus</taxon>
    </lineage>
</organism>
<dbReference type="SUPFAM" id="SSF48452">
    <property type="entry name" value="TPR-like"/>
    <property type="match status" value="3"/>
</dbReference>
<feature type="domain" description="Bacterial transcriptional activator" evidence="1">
    <location>
        <begin position="94"/>
        <end position="231"/>
    </location>
</feature>
<dbReference type="Gene3D" id="1.10.10.10">
    <property type="entry name" value="Winged helix-like DNA-binding domain superfamily/Winged helix DNA-binding domain"/>
    <property type="match status" value="1"/>
</dbReference>
<dbReference type="PANTHER" id="PTHR35807">
    <property type="entry name" value="TRANSCRIPTIONAL REGULATOR REDD-RELATED"/>
    <property type="match status" value="1"/>
</dbReference>
<evidence type="ECO:0000313" key="2">
    <source>
        <dbReference type="EMBL" id="GEM89614.1"/>
    </source>
</evidence>
<dbReference type="OrthoDB" id="190810at2"/>
<proteinExistence type="predicted"/>
<dbReference type="Proteomes" id="UP000321827">
    <property type="component" value="Unassembled WGS sequence"/>
</dbReference>
<dbReference type="SMART" id="SM01043">
    <property type="entry name" value="BTAD"/>
    <property type="match status" value="1"/>
</dbReference>
<accession>A0A511RIZ3</accession>
<dbReference type="SUPFAM" id="SSF52540">
    <property type="entry name" value="P-loop containing nucleoside triphosphate hydrolases"/>
    <property type="match status" value="1"/>
</dbReference>
<dbReference type="AlphaFoldDB" id="A0A511RIZ3"/>
<sequence length="1079" mass="121407">MAHGCRILLIGPPELWCGAERVRLPTARATALVAFLALQEEAVPRSRLAALLWDAPEATARHRLRQELYRLQRGPLGPYLHSDRKAVKLTEVESDAARFRDALERGAWPEALRLWRGPFMEDFALSGAEAFEDWLALEREAWLDRYVLALSRRALELETEGRLEPAAQLWRTVVETDPFHEEAHRRLLWLLARSGRWPEADRLYRQYRERLERELGLEPDPETERLYRELAERKTPARPAAAPVPETLADPPLVGREELLWELERLHPRPVLLLGEAGSGKTRLASEHLARLGGRLLIEHPASSRALPFAGVARALDRALELQGLPELDPVWLREAGRLLPHRLPAPSRPLQGAADRTRFLEGLSRLLLALAGPVLVWDDLQWTDPAALELLAYLLPAASRAGVQAVLTVRRPIPPGAVADWLEPLEDDLARLEVPPLDEAAVHQLIQRLAHQRYGARLFARRLHSATGGNPFFILETLRHLFARGELRLRAGGWSTLYDRTTEDYRELPIPRSIRETLWARLHALDGPLKRTLELTCVARNPVTPETLARVLGVPELEAARHLEELRERQLTADRAHGYTPAHEHLRALVLETLNPPLARTYHRAWARTLEAQGQHAQAAEHWQEAGNAERAARGFLAAARNTPHDPLSARAYYLRALHLGEGLELRERQELELDLLELDLRLGRLGEAGRERLEQLAETTGARSRLLIAEALLQRGDYPRALAAARAGLARALREGDRANQARAHFLLAWIYYRHGDPGAQLAELEQALDAYLQIGDHQGAARTLRNLAALYFRLGEKETGDALQARALEEAQAVGDGVLTLRIRADRATGRWLRGDFPWVLREARALRRAARRLGDYGGELDALELEGLAALKLGDHAGAHRAFDAAVRRADELHLEKDAALARSERAWASIELGAFSEAESDLRAALAVQHRIGDQAKLGHTYHTWGYLHLRRGAHEEALRWFRRAARHWRARGERGHLARSLAYAALAAAASGRGRLAQRLSGEALRASHDWPVGVPDRPLVWAVYARFHARGGRWLRQAREELRSLGARLRPAARRRLASTFVYRAVCDEPGL</sequence>
<dbReference type="InterPro" id="IPR011990">
    <property type="entry name" value="TPR-like_helical_dom_sf"/>
</dbReference>
<dbReference type="InterPro" id="IPR036388">
    <property type="entry name" value="WH-like_DNA-bd_sf"/>
</dbReference>
<gene>
    <name evidence="2" type="ORF">ODE01S_10480</name>
</gene>
<dbReference type="InterPro" id="IPR051677">
    <property type="entry name" value="AfsR-DnrI-RedD_regulator"/>
</dbReference>
<comment type="caution">
    <text evidence="2">The sequence shown here is derived from an EMBL/GenBank/DDBJ whole genome shotgun (WGS) entry which is preliminary data.</text>
</comment>
<protein>
    <submittedName>
        <fullName evidence="2">Transcriptional activator</fullName>
    </submittedName>
</protein>
<dbReference type="EMBL" id="BJXN01000006">
    <property type="protein sequence ID" value="GEM89614.1"/>
    <property type="molecule type" value="Genomic_DNA"/>
</dbReference>
<dbReference type="InterPro" id="IPR019734">
    <property type="entry name" value="TPR_rpt"/>
</dbReference>
<dbReference type="Pfam" id="PF13191">
    <property type="entry name" value="AAA_16"/>
    <property type="match status" value="1"/>
</dbReference>